<sequence length="41" mass="4370">MPRKPKTTASEATNETAKPQPILSAELLNQLIPGPVSQAQL</sequence>
<evidence type="ECO:0000256" key="1">
    <source>
        <dbReference type="SAM" id="MobiDB-lite"/>
    </source>
</evidence>
<proteinExistence type="predicted"/>
<protein>
    <submittedName>
        <fullName evidence="2">Uncharacterized protein</fullName>
    </submittedName>
</protein>
<feature type="compositionally biased region" description="Polar residues" evidence="1">
    <location>
        <begin position="7"/>
        <end position="17"/>
    </location>
</feature>
<comment type="caution">
    <text evidence="2">The sequence shown here is derived from an EMBL/GenBank/DDBJ whole genome shotgun (WGS) entry which is preliminary data.</text>
</comment>
<evidence type="ECO:0000313" key="2">
    <source>
        <dbReference type="EMBL" id="MPM83909.1"/>
    </source>
</evidence>
<name>A0A645D3X8_9ZZZZ</name>
<organism evidence="2">
    <name type="scientific">bioreactor metagenome</name>
    <dbReference type="NCBI Taxonomy" id="1076179"/>
    <lineage>
        <taxon>unclassified sequences</taxon>
        <taxon>metagenomes</taxon>
        <taxon>ecological metagenomes</taxon>
    </lineage>
</organism>
<reference evidence="2" key="1">
    <citation type="submission" date="2019-08" db="EMBL/GenBank/DDBJ databases">
        <authorList>
            <person name="Kucharzyk K."/>
            <person name="Murdoch R.W."/>
            <person name="Higgins S."/>
            <person name="Loffler F."/>
        </authorList>
    </citation>
    <scope>NUCLEOTIDE SEQUENCE</scope>
</reference>
<dbReference type="AlphaFoldDB" id="A0A645D3X8"/>
<feature type="region of interest" description="Disordered" evidence="1">
    <location>
        <begin position="1"/>
        <end position="21"/>
    </location>
</feature>
<gene>
    <name evidence="2" type="ORF">SDC9_130979</name>
</gene>
<dbReference type="EMBL" id="VSSQ01032597">
    <property type="protein sequence ID" value="MPM83909.1"/>
    <property type="molecule type" value="Genomic_DNA"/>
</dbReference>
<accession>A0A645D3X8</accession>